<keyword evidence="3 9" id="KW-0813">Transport</keyword>
<dbReference type="GO" id="GO:0022857">
    <property type="term" value="F:transmembrane transporter activity"/>
    <property type="evidence" value="ECO:0007669"/>
    <property type="project" value="InterPro"/>
</dbReference>
<dbReference type="InterPro" id="IPR035906">
    <property type="entry name" value="MetI-like_sf"/>
</dbReference>
<dbReference type="RefSeq" id="WP_261616359.1">
    <property type="nucleotide sequence ID" value="NZ_JALIDZ010000005.1"/>
</dbReference>
<dbReference type="GO" id="GO:0043190">
    <property type="term" value="C:ATP-binding cassette (ABC) transporter complex"/>
    <property type="evidence" value="ECO:0007669"/>
    <property type="project" value="InterPro"/>
</dbReference>
<evidence type="ECO:0000256" key="1">
    <source>
        <dbReference type="ARBA" id="ARBA00004429"/>
    </source>
</evidence>
<evidence type="ECO:0000256" key="3">
    <source>
        <dbReference type="ARBA" id="ARBA00022448"/>
    </source>
</evidence>
<feature type="transmembrane region" description="Helical" evidence="9">
    <location>
        <begin position="194"/>
        <end position="215"/>
    </location>
</feature>
<organism evidence="11 12">
    <name type="scientific">Microbaculum marinisediminis</name>
    <dbReference type="NCBI Taxonomy" id="2931392"/>
    <lineage>
        <taxon>Bacteria</taxon>
        <taxon>Pseudomonadati</taxon>
        <taxon>Pseudomonadota</taxon>
        <taxon>Alphaproteobacteria</taxon>
        <taxon>Hyphomicrobiales</taxon>
        <taxon>Tepidamorphaceae</taxon>
        <taxon>Microbaculum</taxon>
    </lineage>
</organism>
<sequence length="230" mass="25995">MIDFDLMARYGPRMLDGLLVTIELVVISIVLGGLLAFPVALARIAKSRALNAASFCYVYFFRGTPLLAQVFLVYYGAGQFRPSLESVGLWWFFRDAFNCAIFTFTLNTAAYQAEILRGAILSVPRGQSEAALTMGMRMPAIYWKVILPQAYIVALRPLGNEIILMIKGSAIASVITVFDLMGTTRLAFARSFDFQVYLWAAILYLIIVETLRRVWDRLERRLTRHLRMAS</sequence>
<feature type="transmembrane region" description="Helical" evidence="9">
    <location>
        <begin position="20"/>
        <end position="44"/>
    </location>
</feature>
<evidence type="ECO:0000256" key="2">
    <source>
        <dbReference type="ARBA" id="ARBA00010072"/>
    </source>
</evidence>
<comment type="subcellular location">
    <subcellularLocation>
        <location evidence="1">Cell inner membrane</location>
        <topology evidence="1">Multi-pass membrane protein</topology>
    </subcellularLocation>
    <subcellularLocation>
        <location evidence="9">Cell membrane</location>
        <topology evidence="9">Multi-pass membrane protein</topology>
    </subcellularLocation>
</comment>
<evidence type="ECO:0000256" key="5">
    <source>
        <dbReference type="ARBA" id="ARBA00022519"/>
    </source>
</evidence>
<reference evidence="11 12" key="1">
    <citation type="submission" date="2022-04" db="EMBL/GenBank/DDBJ databases">
        <authorList>
            <person name="Ye Y.-Q."/>
            <person name="Du Z.-J."/>
        </authorList>
    </citation>
    <scope>NUCLEOTIDE SEQUENCE [LARGE SCALE GENOMIC DNA]</scope>
    <source>
        <strain evidence="11 12">A6E488</strain>
    </source>
</reference>
<dbReference type="GO" id="GO:0006865">
    <property type="term" value="P:amino acid transport"/>
    <property type="evidence" value="ECO:0007669"/>
    <property type="project" value="TreeGrafter"/>
</dbReference>
<evidence type="ECO:0000313" key="11">
    <source>
        <dbReference type="EMBL" id="MCT8972785.1"/>
    </source>
</evidence>
<dbReference type="CDD" id="cd06261">
    <property type="entry name" value="TM_PBP2"/>
    <property type="match status" value="1"/>
</dbReference>
<dbReference type="EMBL" id="JALIDZ010000005">
    <property type="protein sequence ID" value="MCT8972785.1"/>
    <property type="molecule type" value="Genomic_DNA"/>
</dbReference>
<evidence type="ECO:0000313" key="12">
    <source>
        <dbReference type="Proteomes" id="UP001320898"/>
    </source>
</evidence>
<dbReference type="PANTHER" id="PTHR30614">
    <property type="entry name" value="MEMBRANE COMPONENT OF AMINO ACID ABC TRANSPORTER"/>
    <property type="match status" value="1"/>
</dbReference>
<keyword evidence="5" id="KW-0997">Cell inner membrane</keyword>
<evidence type="ECO:0000256" key="8">
    <source>
        <dbReference type="ARBA" id="ARBA00023136"/>
    </source>
</evidence>
<accession>A0AAW5R2L5</accession>
<evidence type="ECO:0000259" key="10">
    <source>
        <dbReference type="PROSITE" id="PS50928"/>
    </source>
</evidence>
<protein>
    <submittedName>
        <fullName evidence="11">ABC transporter permease</fullName>
    </submittedName>
</protein>
<comment type="caution">
    <text evidence="11">The sequence shown here is derived from an EMBL/GenBank/DDBJ whole genome shotgun (WGS) entry which is preliminary data.</text>
</comment>
<dbReference type="PANTHER" id="PTHR30614:SF10">
    <property type="entry name" value="ARGININE ABC TRANSPORTER PERMEASE PROTEIN ARTM"/>
    <property type="match status" value="1"/>
</dbReference>
<dbReference type="Proteomes" id="UP001320898">
    <property type="component" value="Unassembled WGS sequence"/>
</dbReference>
<dbReference type="InterPro" id="IPR043429">
    <property type="entry name" value="ArtM/GltK/GlnP/TcyL/YhdX-like"/>
</dbReference>
<feature type="domain" description="ABC transmembrane type-1" evidence="10">
    <location>
        <begin position="18"/>
        <end position="215"/>
    </location>
</feature>
<keyword evidence="8 9" id="KW-0472">Membrane</keyword>
<evidence type="ECO:0000256" key="4">
    <source>
        <dbReference type="ARBA" id="ARBA00022475"/>
    </source>
</evidence>
<proteinExistence type="inferred from homology"/>
<dbReference type="AlphaFoldDB" id="A0AAW5R2L5"/>
<keyword evidence="12" id="KW-1185">Reference proteome</keyword>
<evidence type="ECO:0000256" key="9">
    <source>
        <dbReference type="RuleBase" id="RU363032"/>
    </source>
</evidence>
<dbReference type="InterPro" id="IPR010065">
    <property type="entry name" value="AA_ABC_transptr_permease_3TM"/>
</dbReference>
<dbReference type="SUPFAM" id="SSF161098">
    <property type="entry name" value="MetI-like"/>
    <property type="match status" value="1"/>
</dbReference>
<dbReference type="PROSITE" id="PS50928">
    <property type="entry name" value="ABC_TM1"/>
    <property type="match status" value="1"/>
</dbReference>
<dbReference type="InterPro" id="IPR000515">
    <property type="entry name" value="MetI-like"/>
</dbReference>
<gene>
    <name evidence="11" type="ORF">MUB46_13040</name>
</gene>
<dbReference type="Pfam" id="PF00528">
    <property type="entry name" value="BPD_transp_1"/>
    <property type="match status" value="1"/>
</dbReference>
<feature type="transmembrane region" description="Helical" evidence="9">
    <location>
        <begin position="56"/>
        <end position="77"/>
    </location>
</feature>
<evidence type="ECO:0000256" key="7">
    <source>
        <dbReference type="ARBA" id="ARBA00022989"/>
    </source>
</evidence>
<dbReference type="Gene3D" id="1.10.3720.10">
    <property type="entry name" value="MetI-like"/>
    <property type="match status" value="1"/>
</dbReference>
<feature type="transmembrane region" description="Helical" evidence="9">
    <location>
        <begin position="170"/>
        <end position="188"/>
    </location>
</feature>
<evidence type="ECO:0000256" key="6">
    <source>
        <dbReference type="ARBA" id="ARBA00022692"/>
    </source>
</evidence>
<comment type="similarity">
    <text evidence="2">Belongs to the binding-protein-dependent transport system permease family. HisMQ subfamily.</text>
</comment>
<name>A0AAW5R2L5_9HYPH</name>
<dbReference type="NCBIfam" id="TIGR01726">
    <property type="entry name" value="HEQRo_perm_3TM"/>
    <property type="match status" value="1"/>
</dbReference>
<keyword evidence="4" id="KW-1003">Cell membrane</keyword>
<keyword evidence="6 9" id="KW-0812">Transmembrane</keyword>
<keyword evidence="7 9" id="KW-1133">Transmembrane helix</keyword>